<evidence type="ECO:0000256" key="4">
    <source>
        <dbReference type="ARBA" id="ARBA00023306"/>
    </source>
</evidence>
<comment type="similarity">
    <text evidence="1">Belongs to the cyclin family. Cyclin AB subfamily.</text>
</comment>
<dbReference type="GeneTree" id="ENSGT00940000160459"/>
<dbReference type="SMART" id="SM00385">
    <property type="entry name" value="CYCLIN"/>
    <property type="match status" value="1"/>
</dbReference>
<protein>
    <recommendedName>
        <fullName evidence="7">Cyclin-like domain-containing protein</fullName>
    </recommendedName>
</protein>
<dbReference type="SUPFAM" id="SSF47954">
    <property type="entry name" value="Cyclin-like"/>
    <property type="match status" value="1"/>
</dbReference>
<evidence type="ECO:0000256" key="2">
    <source>
        <dbReference type="ARBA" id="ARBA00022618"/>
    </source>
</evidence>
<dbReference type="SMR" id="G1SZ89"/>
<feature type="compositionally biased region" description="Basic and acidic residues" evidence="6">
    <location>
        <begin position="23"/>
        <end position="35"/>
    </location>
</feature>
<dbReference type="Proteomes" id="UP000001811">
    <property type="component" value="Unplaced"/>
</dbReference>
<dbReference type="Pfam" id="PF00134">
    <property type="entry name" value="Cyclin_N"/>
    <property type="match status" value="1"/>
</dbReference>
<evidence type="ECO:0000313" key="9">
    <source>
        <dbReference type="Proteomes" id="UP000001811"/>
    </source>
</evidence>
<feature type="domain" description="Cyclin-like" evidence="7">
    <location>
        <begin position="940"/>
        <end position="1025"/>
    </location>
</feature>
<keyword evidence="9" id="KW-1185">Reference proteome</keyword>
<name>G1SZ89_RABIT</name>
<dbReference type="eggNOG" id="KOG0653">
    <property type="taxonomic scope" value="Eukaryota"/>
</dbReference>
<proteinExistence type="inferred from homology"/>
<organism evidence="8 9">
    <name type="scientific">Oryctolagus cuniculus</name>
    <name type="common">Rabbit</name>
    <dbReference type="NCBI Taxonomy" id="9986"/>
    <lineage>
        <taxon>Eukaryota</taxon>
        <taxon>Metazoa</taxon>
        <taxon>Chordata</taxon>
        <taxon>Craniata</taxon>
        <taxon>Vertebrata</taxon>
        <taxon>Euteleostomi</taxon>
        <taxon>Mammalia</taxon>
        <taxon>Eutheria</taxon>
        <taxon>Euarchontoglires</taxon>
        <taxon>Glires</taxon>
        <taxon>Lagomorpha</taxon>
        <taxon>Leporidae</taxon>
        <taxon>Oryctolagus</taxon>
    </lineage>
</organism>
<dbReference type="InterPro" id="IPR036915">
    <property type="entry name" value="Cyclin-like_sf"/>
</dbReference>
<dbReference type="Gene3D" id="1.10.472.10">
    <property type="entry name" value="Cyclin-like"/>
    <property type="match status" value="1"/>
</dbReference>
<dbReference type="InterPro" id="IPR013763">
    <property type="entry name" value="Cyclin-like_dom"/>
</dbReference>
<dbReference type="InterPro" id="IPR039361">
    <property type="entry name" value="Cyclin"/>
</dbReference>
<dbReference type="PANTHER" id="PTHR10177">
    <property type="entry name" value="CYCLINS"/>
    <property type="match status" value="1"/>
</dbReference>
<evidence type="ECO:0000313" key="8">
    <source>
        <dbReference type="Ensembl" id="ENSOCUP00000008975.3"/>
    </source>
</evidence>
<dbReference type="Ensembl" id="ENSOCUT00000010419.4">
    <property type="protein sequence ID" value="ENSOCUP00000008975.3"/>
    <property type="gene ID" value="ENSOCUG00000010413.4"/>
</dbReference>
<feature type="compositionally biased region" description="Basic and acidic residues" evidence="6">
    <location>
        <begin position="319"/>
        <end position="329"/>
    </location>
</feature>
<dbReference type="STRING" id="9986.ENSOCUP00000008975"/>
<dbReference type="PaxDb" id="9986-ENSOCUP00000008975"/>
<dbReference type="HOGENOM" id="CLU_006366_0_0_1"/>
<dbReference type="GO" id="GO:0051301">
    <property type="term" value="P:cell division"/>
    <property type="evidence" value="ECO:0007669"/>
    <property type="project" value="UniProtKB-KW"/>
</dbReference>
<evidence type="ECO:0000256" key="6">
    <source>
        <dbReference type="SAM" id="MobiDB-lite"/>
    </source>
</evidence>
<dbReference type="OMA" id="RCVHASM"/>
<feature type="compositionally biased region" description="Pro residues" evidence="6">
    <location>
        <begin position="1"/>
        <end position="10"/>
    </location>
</feature>
<evidence type="ECO:0000256" key="1">
    <source>
        <dbReference type="ARBA" id="ARBA00006955"/>
    </source>
</evidence>
<feature type="compositionally biased region" description="Polar residues" evidence="6">
    <location>
        <begin position="544"/>
        <end position="560"/>
    </location>
</feature>
<dbReference type="Bgee" id="ENSOCUG00000010413">
    <property type="expression patterns" value="Expressed in testis and 4 other cell types or tissues"/>
</dbReference>
<feature type="region of interest" description="Disordered" evidence="6">
    <location>
        <begin position="542"/>
        <end position="575"/>
    </location>
</feature>
<evidence type="ECO:0000256" key="5">
    <source>
        <dbReference type="RuleBase" id="RU000383"/>
    </source>
</evidence>
<reference evidence="8 9" key="1">
    <citation type="journal article" date="2011" name="Nature">
        <title>A high-resolution map of human evolutionary constraint using 29 mammals.</title>
        <authorList>
            <person name="Lindblad-Toh K."/>
            <person name="Garber M."/>
            <person name="Zuk O."/>
            <person name="Lin M.F."/>
            <person name="Parker B.J."/>
            <person name="Washietl S."/>
            <person name="Kheradpour P."/>
            <person name="Ernst J."/>
            <person name="Jordan G."/>
            <person name="Mauceli E."/>
            <person name="Ward L.D."/>
            <person name="Lowe C.B."/>
            <person name="Holloway A.K."/>
            <person name="Clamp M."/>
            <person name="Gnerre S."/>
            <person name="Alfoldi J."/>
            <person name="Beal K."/>
            <person name="Chang J."/>
            <person name="Clawson H."/>
            <person name="Cuff J."/>
            <person name="Di Palma F."/>
            <person name="Fitzgerald S."/>
            <person name="Flicek P."/>
            <person name="Guttman M."/>
            <person name="Hubisz M.J."/>
            <person name="Jaffe D.B."/>
            <person name="Jungreis I."/>
            <person name="Kent W.J."/>
            <person name="Kostka D."/>
            <person name="Lara M."/>
            <person name="Martins A.L."/>
            <person name="Massingham T."/>
            <person name="Moltke I."/>
            <person name="Raney B.J."/>
            <person name="Rasmussen M.D."/>
            <person name="Robinson J."/>
            <person name="Stark A."/>
            <person name="Vilella A.J."/>
            <person name="Wen J."/>
            <person name="Xie X."/>
            <person name="Zody M.C."/>
            <person name="Baldwin J."/>
            <person name="Bloom T."/>
            <person name="Chin C.W."/>
            <person name="Heiman D."/>
            <person name="Nicol R."/>
            <person name="Nusbaum C."/>
            <person name="Young S."/>
            <person name="Wilkinson J."/>
            <person name="Worley K.C."/>
            <person name="Kovar C.L."/>
            <person name="Muzny D.M."/>
            <person name="Gibbs R.A."/>
            <person name="Cree A."/>
            <person name="Dihn H.H."/>
            <person name="Fowler G."/>
            <person name="Jhangiani S."/>
            <person name="Joshi V."/>
            <person name="Lee S."/>
            <person name="Lewis L.R."/>
            <person name="Nazareth L.V."/>
            <person name="Okwuonu G."/>
            <person name="Santibanez J."/>
            <person name="Warren W.C."/>
            <person name="Mardis E.R."/>
            <person name="Weinstock G.M."/>
            <person name="Wilson R.K."/>
            <person name="Delehaunty K."/>
            <person name="Dooling D."/>
            <person name="Fronik C."/>
            <person name="Fulton L."/>
            <person name="Fulton B."/>
            <person name="Graves T."/>
            <person name="Minx P."/>
            <person name="Sodergren E."/>
            <person name="Birney E."/>
            <person name="Margulies E.H."/>
            <person name="Herrero J."/>
            <person name="Green E.D."/>
            <person name="Haussler D."/>
            <person name="Siepel A."/>
            <person name="Goldman N."/>
            <person name="Pollard K.S."/>
            <person name="Pedersen J.S."/>
            <person name="Lander E.S."/>
            <person name="Kellis M."/>
        </authorList>
    </citation>
    <scope>NUCLEOTIDE SEQUENCE [LARGE SCALE GENOMIC DNA]</scope>
    <source>
        <strain evidence="9">Thorbecke</strain>
    </source>
</reference>
<sequence>MSLPKSPPVFKPNIKRPQYRKIPFRDRGHHEKRAETSCSSLQGLFTMRSAFEDLTNACQIQPAQPKKGDNEFVKDVSKKTKGNIALSLTKTSKMNSDRYKPKPVVASSTLVLNKEKLPPVEKSTVSKALTTEEASALKKPQVSEDEESCDHITIVRKLSSLRRRFMRCEMSLPKKTLAFQKENDSDNDFFLESVAVKKRSKMEEATTKKTLPSEQKTSARKEYKFSLKDFLSTDDSSDDDNPFGVWFLKNKKRLKTEKPTTKPLALNMCTPQRKSSHMKPLALQWVSSKDKPLTKEPLSFNRKPAMEKESLCQEPSALQEKHASEEKSLSRETLALKKKRAIEEAPWSSTIFPKKRAIGWAVFPSMSPVLQKGCPATEEKILPKIPLFSNKEQVTKRPVTPLQKPLVLQKNTFQEDSVNKKLLSSKKQPINAGEVLLKDPSALTEKRTAPQEVSFSKKKSTMEKRSPIKRSLTSKAKPTGDEIFFSPELFSPAVTHDIAKSPSQVSLVLLAKPDSKEDSFNELLALKDKSITERASLGSKKLRLNQSSTEAATSRESQLSSEKEPTAQGKRGLLQKQLALRKNITKDEEPFTKQPLALQEKSHSKKGTLCQQRFSFKRSLTFDEECYSQGPVIFQERARMKGIILQKQPSPRKEEAPCKQQLSCQKKLSLEKDSLSEVPLIFREMARTNDTKLREPCASQEKPSPEKGTLNKQCLSCKKTLTFDEECYSQGPVILQDRARVRGINLNEHWAFQKKSSPKKKKPIIKEALASEAKTVINGPFVLKEVLILNNNPTTGKGLFFEETMALGENSFPKGATFLKTFLMVPLVNTSSDMSSTALGSRLVTPRTPTTFGVHKSSSDSNSSICEFSCNKFSTPNGKGEQVNHELEDINRYYNDPYVNSAYAKDIFSYMKEREKMFILTKYMSWQVEISSDMRAILVDWLVEVQMGFEMSHETLYLAVKLVDHYLNETLCKKEKLQLLGCAAFLIAAKFEVSQSSKGLERNNQVYIQTSDIYKYKYICMYLYKHKYIYAYMYI</sequence>
<dbReference type="InParanoid" id="G1SZ89"/>
<keyword evidence="3 5" id="KW-0195">Cyclin</keyword>
<evidence type="ECO:0000256" key="3">
    <source>
        <dbReference type="ARBA" id="ARBA00023127"/>
    </source>
</evidence>
<dbReference type="InterPro" id="IPR048258">
    <property type="entry name" value="Cyclins_cyclin-box"/>
</dbReference>
<reference evidence="8" key="2">
    <citation type="submission" date="2025-08" db="UniProtKB">
        <authorList>
            <consortium name="Ensembl"/>
        </authorList>
    </citation>
    <scope>IDENTIFICATION</scope>
    <source>
        <strain evidence="8">Thorbecke</strain>
    </source>
</reference>
<feature type="region of interest" description="Disordered" evidence="6">
    <location>
        <begin position="447"/>
        <end position="474"/>
    </location>
</feature>
<dbReference type="AlphaFoldDB" id="G1SZ89"/>
<keyword evidence="2" id="KW-0132">Cell division</keyword>
<dbReference type="PROSITE" id="PS00292">
    <property type="entry name" value="CYCLINS"/>
    <property type="match status" value="1"/>
</dbReference>
<feature type="region of interest" description="Disordered" evidence="6">
    <location>
        <begin position="1"/>
        <end position="35"/>
    </location>
</feature>
<reference evidence="8" key="3">
    <citation type="submission" date="2025-09" db="UniProtKB">
        <authorList>
            <consortium name="Ensembl"/>
        </authorList>
    </citation>
    <scope>IDENTIFICATION</scope>
    <source>
        <strain evidence="8">Thorbecke</strain>
    </source>
</reference>
<dbReference type="FunFam" id="1.10.472.10:FF:000001">
    <property type="entry name" value="G2/mitotic-specific cyclin"/>
    <property type="match status" value="1"/>
</dbReference>
<keyword evidence="4" id="KW-0131">Cell cycle</keyword>
<dbReference type="FunCoup" id="G1SZ89">
    <property type="interactions" value="45"/>
</dbReference>
<feature type="region of interest" description="Disordered" evidence="6">
    <location>
        <begin position="294"/>
        <end position="329"/>
    </location>
</feature>
<evidence type="ECO:0000259" key="7">
    <source>
        <dbReference type="SMART" id="SM00385"/>
    </source>
</evidence>
<dbReference type="InterPro" id="IPR006671">
    <property type="entry name" value="Cyclin_N"/>
</dbReference>
<accession>G1SZ89</accession>